<organism evidence="17 18">
    <name type="scientific">Sediminicola luteus</name>
    <dbReference type="NCBI Taxonomy" id="319238"/>
    <lineage>
        <taxon>Bacteria</taxon>
        <taxon>Pseudomonadati</taxon>
        <taxon>Bacteroidota</taxon>
        <taxon>Flavobacteriia</taxon>
        <taxon>Flavobacteriales</taxon>
        <taxon>Flavobacteriaceae</taxon>
        <taxon>Sediminicola</taxon>
    </lineage>
</organism>
<evidence type="ECO:0000256" key="8">
    <source>
        <dbReference type="ARBA" id="ARBA00022692"/>
    </source>
</evidence>
<keyword evidence="12 15" id="KW-0472">Membrane</keyword>
<proteinExistence type="inferred from homology"/>
<dbReference type="InterPro" id="IPR036163">
    <property type="entry name" value="HMA_dom_sf"/>
</dbReference>
<keyword evidence="5" id="KW-0475">Mercuric resistance</keyword>
<dbReference type="Pfam" id="PF02411">
    <property type="entry name" value="MerT"/>
    <property type="match status" value="1"/>
</dbReference>
<dbReference type="RefSeq" id="WP_354617930.1">
    <property type="nucleotide sequence ID" value="NZ_JBEWYP010000003.1"/>
</dbReference>
<feature type="domain" description="HMA" evidence="16">
    <location>
        <begin position="130"/>
        <end position="196"/>
    </location>
</feature>
<evidence type="ECO:0000256" key="5">
    <source>
        <dbReference type="ARBA" id="ARBA00022466"/>
    </source>
</evidence>
<keyword evidence="10" id="KW-0476">Mercury</keyword>
<dbReference type="InterPro" id="IPR003457">
    <property type="entry name" value="Transprt_MerT"/>
</dbReference>
<comment type="caution">
    <text evidence="17">The sequence shown here is derived from an EMBL/GenBank/DDBJ whole genome shotgun (WGS) entry which is preliminary data.</text>
</comment>
<protein>
    <recommendedName>
        <fullName evidence="3">Mercuric transport protein MerT</fullName>
    </recommendedName>
    <alternativeName>
        <fullName evidence="13">Mercury ion transport protein</fullName>
    </alternativeName>
</protein>
<keyword evidence="8 15" id="KW-0812">Transmembrane</keyword>
<gene>
    <name evidence="17" type="primary">merTP</name>
    <name evidence="17" type="ORF">ABXZ32_06855</name>
</gene>
<dbReference type="InterPro" id="IPR006121">
    <property type="entry name" value="HMA_dom"/>
</dbReference>
<comment type="function">
    <text evidence="14">Involved in mercury resistance. Probably transfers a mercuric ion from the periplasmic Hg(2+)-binding protein MerP to the cytoplasmic mercuric reductase MerA.</text>
</comment>
<evidence type="ECO:0000256" key="12">
    <source>
        <dbReference type="ARBA" id="ARBA00023136"/>
    </source>
</evidence>
<evidence type="ECO:0000256" key="10">
    <source>
        <dbReference type="ARBA" id="ARBA00022914"/>
    </source>
</evidence>
<keyword evidence="7" id="KW-0997">Cell inner membrane</keyword>
<dbReference type="Gene3D" id="3.30.70.100">
    <property type="match status" value="1"/>
</dbReference>
<dbReference type="Pfam" id="PF00403">
    <property type="entry name" value="HMA"/>
    <property type="match status" value="1"/>
</dbReference>
<dbReference type="Proteomes" id="UP001549773">
    <property type="component" value="Unassembled WGS sequence"/>
</dbReference>
<dbReference type="Gene3D" id="1.10.287.910">
    <property type="entry name" value="bacterial mercury transporter, merf"/>
    <property type="match status" value="1"/>
</dbReference>
<comment type="subcellular location">
    <subcellularLocation>
        <location evidence="1">Cell inner membrane</location>
        <topology evidence="1">Multi-pass membrane protein</topology>
    </subcellularLocation>
</comment>
<dbReference type="NCBIfam" id="NF033556">
    <property type="entry name" value="MerTP_fusion"/>
    <property type="match status" value="1"/>
</dbReference>
<evidence type="ECO:0000256" key="4">
    <source>
        <dbReference type="ARBA" id="ARBA00022448"/>
    </source>
</evidence>
<evidence type="ECO:0000313" key="18">
    <source>
        <dbReference type="Proteomes" id="UP001549773"/>
    </source>
</evidence>
<feature type="transmembrane region" description="Helical" evidence="15">
    <location>
        <begin position="46"/>
        <end position="63"/>
    </location>
</feature>
<evidence type="ECO:0000256" key="9">
    <source>
        <dbReference type="ARBA" id="ARBA00022723"/>
    </source>
</evidence>
<evidence type="ECO:0000256" key="2">
    <source>
        <dbReference type="ARBA" id="ARBA00008224"/>
    </source>
</evidence>
<evidence type="ECO:0000256" key="11">
    <source>
        <dbReference type="ARBA" id="ARBA00022989"/>
    </source>
</evidence>
<evidence type="ECO:0000256" key="6">
    <source>
        <dbReference type="ARBA" id="ARBA00022475"/>
    </source>
</evidence>
<dbReference type="InterPro" id="IPR017969">
    <property type="entry name" value="Heavy-metal-associated_CS"/>
</dbReference>
<dbReference type="EMBL" id="JBEWYP010000003">
    <property type="protein sequence ID" value="MET7029106.1"/>
    <property type="molecule type" value="Genomic_DNA"/>
</dbReference>
<dbReference type="PROSITE" id="PS50846">
    <property type="entry name" value="HMA_2"/>
    <property type="match status" value="1"/>
</dbReference>
<evidence type="ECO:0000256" key="1">
    <source>
        <dbReference type="ARBA" id="ARBA00004429"/>
    </source>
</evidence>
<evidence type="ECO:0000256" key="15">
    <source>
        <dbReference type="SAM" id="Phobius"/>
    </source>
</evidence>
<keyword evidence="18" id="KW-1185">Reference proteome</keyword>
<evidence type="ECO:0000259" key="16">
    <source>
        <dbReference type="PROSITE" id="PS50846"/>
    </source>
</evidence>
<dbReference type="PROSITE" id="PS01047">
    <property type="entry name" value="HMA_1"/>
    <property type="match status" value="1"/>
</dbReference>
<keyword evidence="9" id="KW-0479">Metal-binding</keyword>
<evidence type="ECO:0000256" key="14">
    <source>
        <dbReference type="ARBA" id="ARBA00045720"/>
    </source>
</evidence>
<dbReference type="CDD" id="cd00371">
    <property type="entry name" value="HMA"/>
    <property type="match status" value="1"/>
</dbReference>
<keyword evidence="6" id="KW-1003">Cell membrane</keyword>
<keyword evidence="11 15" id="KW-1133">Transmembrane helix</keyword>
<evidence type="ECO:0000256" key="3">
    <source>
        <dbReference type="ARBA" id="ARBA00017053"/>
    </source>
</evidence>
<dbReference type="SUPFAM" id="SSF55008">
    <property type="entry name" value="HMA, heavy metal-associated domain"/>
    <property type="match status" value="1"/>
</dbReference>
<reference evidence="17 18" key="1">
    <citation type="submission" date="2024-07" db="EMBL/GenBank/DDBJ databases">
        <title>The genome sequence of type strain Sediminicola luteus GDMCC 1.2596T.</title>
        <authorList>
            <person name="Liu Y."/>
        </authorList>
    </citation>
    <scope>NUCLEOTIDE SEQUENCE [LARGE SCALE GENOMIC DNA]</scope>
    <source>
        <strain evidence="17 18">GDMCC 1.2596</strain>
    </source>
</reference>
<comment type="similarity">
    <text evidence="2">Belongs to the MerT family.</text>
</comment>
<feature type="transmembrane region" description="Helical" evidence="15">
    <location>
        <begin position="90"/>
        <end position="112"/>
    </location>
</feature>
<sequence>MSSEKKLVGTTIITAIAASLCCLTPVLAFIAGTSGIASTFSWIEPFRPYLIALTLLVLAIAWYQKLRPINQEIDCECEDEKPKFLNSKKFLLLVSLFAVLMLAFPFYSQIFYPNPKTNKEIVYVSEANSAKVEYSIKGMTCSGCEGHIESEVHKLDGILEVKANYTKGNTVVTYDKTKVTNKEIEDAIGKTGYKIIE</sequence>
<keyword evidence="4" id="KW-0813">Transport</keyword>
<feature type="transmembrane region" description="Helical" evidence="15">
    <location>
        <begin position="12"/>
        <end position="40"/>
    </location>
</feature>
<evidence type="ECO:0000313" key="17">
    <source>
        <dbReference type="EMBL" id="MET7029106.1"/>
    </source>
</evidence>
<name>A0ABV2TV06_9FLAO</name>
<accession>A0ABV2TV06</accession>
<evidence type="ECO:0000256" key="13">
    <source>
        <dbReference type="ARBA" id="ARBA00030934"/>
    </source>
</evidence>
<evidence type="ECO:0000256" key="7">
    <source>
        <dbReference type="ARBA" id="ARBA00022519"/>
    </source>
</evidence>